<gene>
    <name evidence="1" type="ORF">AGR2A_pa30017</name>
</gene>
<evidence type="ECO:0000313" key="2">
    <source>
        <dbReference type="Proteomes" id="UP000191933"/>
    </source>
</evidence>
<comment type="caution">
    <text evidence="1">The sequence shown here is derived from an EMBL/GenBank/DDBJ whole genome shotgun (WGS) entry which is preliminary data.</text>
</comment>
<accession>A0A9W5B6I3</accession>
<dbReference type="AlphaFoldDB" id="A0A9W5B6I3"/>
<name>A0A9W5B6I3_9HYPH</name>
<evidence type="ECO:0000313" key="1">
    <source>
        <dbReference type="EMBL" id="CUX01736.1"/>
    </source>
</evidence>
<keyword evidence="2" id="KW-1185">Reference proteome</keyword>
<dbReference type="EMBL" id="FBVY01000041">
    <property type="protein sequence ID" value="CUX01736.1"/>
    <property type="molecule type" value="Genomic_DNA"/>
</dbReference>
<proteinExistence type="predicted"/>
<protein>
    <submittedName>
        <fullName evidence="1">Uncharacterized protein</fullName>
    </submittedName>
</protein>
<reference evidence="1 2" key="1">
    <citation type="submission" date="2016-01" db="EMBL/GenBank/DDBJ databases">
        <authorList>
            <person name="Regsiter A."/>
            <person name="william w."/>
        </authorList>
    </citation>
    <scope>NUCLEOTIDE SEQUENCE [LARGE SCALE GENOMIC DNA]</scope>
    <source>
        <strain evidence="1 2">CFBP 5494</strain>
    </source>
</reference>
<dbReference type="Proteomes" id="UP000191933">
    <property type="component" value="Unassembled WGS sequence"/>
</dbReference>
<organism evidence="1 2">
    <name type="scientific">Agrobacterium genomosp. 2 str. CFBP 5494</name>
    <dbReference type="NCBI Taxonomy" id="1183436"/>
    <lineage>
        <taxon>Bacteria</taxon>
        <taxon>Pseudomonadati</taxon>
        <taxon>Pseudomonadota</taxon>
        <taxon>Alphaproteobacteria</taxon>
        <taxon>Hyphomicrobiales</taxon>
        <taxon>Rhizobiaceae</taxon>
        <taxon>Rhizobium/Agrobacterium group</taxon>
        <taxon>Agrobacterium</taxon>
        <taxon>Agrobacterium tumefaciens complex</taxon>
    </lineage>
</organism>
<sequence length="99" mass="11102">MGCVVDQQTRPNPLALEEIRTVDRPIFRTSGHEFCQKTITAGQLMSVRTLGALRPLSLQYLNTPNDTAALPAHPVEGLHAIWFHLPTNQAGPRFCWMHL</sequence>